<evidence type="ECO:0000256" key="2">
    <source>
        <dbReference type="ARBA" id="ARBA00022448"/>
    </source>
</evidence>
<evidence type="ECO:0000259" key="4">
    <source>
        <dbReference type="Pfam" id="PF00496"/>
    </source>
</evidence>
<dbReference type="PANTHER" id="PTHR30290">
    <property type="entry name" value="PERIPLASMIC BINDING COMPONENT OF ABC TRANSPORTER"/>
    <property type="match status" value="1"/>
</dbReference>
<comment type="caution">
    <text evidence="5">The sequence shown here is derived from an EMBL/GenBank/DDBJ whole genome shotgun (WGS) entry which is preliminary data.</text>
</comment>
<dbReference type="PIRSF" id="PIRSF002741">
    <property type="entry name" value="MppA"/>
    <property type="match status" value="1"/>
</dbReference>
<gene>
    <name evidence="5" type="ORF">DES47_103506</name>
</gene>
<dbReference type="Gene3D" id="3.10.105.10">
    <property type="entry name" value="Dipeptide-binding Protein, Domain 3"/>
    <property type="match status" value="1"/>
</dbReference>
<dbReference type="GO" id="GO:0015833">
    <property type="term" value="P:peptide transport"/>
    <property type="evidence" value="ECO:0007669"/>
    <property type="project" value="TreeGrafter"/>
</dbReference>
<dbReference type="GO" id="GO:0043190">
    <property type="term" value="C:ATP-binding cassette (ABC) transporter complex"/>
    <property type="evidence" value="ECO:0007669"/>
    <property type="project" value="InterPro"/>
</dbReference>
<dbReference type="GO" id="GO:0030288">
    <property type="term" value="C:outer membrane-bounded periplasmic space"/>
    <property type="evidence" value="ECO:0007669"/>
    <property type="project" value="UniProtKB-ARBA"/>
</dbReference>
<keyword evidence="2" id="KW-0813">Transport</keyword>
<dbReference type="CDD" id="cd08498">
    <property type="entry name" value="PBP2_NikA_DppA_OppA_like_2"/>
    <property type="match status" value="1"/>
</dbReference>
<dbReference type="Proteomes" id="UP000295361">
    <property type="component" value="Unassembled WGS sequence"/>
</dbReference>
<dbReference type="GO" id="GO:1904680">
    <property type="term" value="F:peptide transmembrane transporter activity"/>
    <property type="evidence" value="ECO:0007669"/>
    <property type="project" value="TreeGrafter"/>
</dbReference>
<dbReference type="Pfam" id="PF00496">
    <property type="entry name" value="SBP_bac_5"/>
    <property type="match status" value="1"/>
</dbReference>
<proteinExistence type="inferred from homology"/>
<keyword evidence="3" id="KW-0732">Signal</keyword>
<organism evidence="5 6">
    <name type="scientific">Roseateles toxinivorans</name>
    <dbReference type="NCBI Taxonomy" id="270368"/>
    <lineage>
        <taxon>Bacteria</taxon>
        <taxon>Pseudomonadati</taxon>
        <taxon>Pseudomonadota</taxon>
        <taxon>Betaproteobacteria</taxon>
        <taxon>Burkholderiales</taxon>
        <taxon>Sphaerotilaceae</taxon>
        <taxon>Roseateles</taxon>
    </lineage>
</organism>
<dbReference type="InterPro" id="IPR039424">
    <property type="entry name" value="SBP_5"/>
</dbReference>
<keyword evidence="6" id="KW-1185">Reference proteome</keyword>
<dbReference type="SUPFAM" id="SSF53850">
    <property type="entry name" value="Periplasmic binding protein-like II"/>
    <property type="match status" value="1"/>
</dbReference>
<dbReference type="InParanoid" id="A0A4R6QNF7"/>
<sequence>MSLFGTRKHSWPIRLLGAALLSLGLAGAGQAKTLRLASGFDPQSMDPHALALLYQSRVLTQVYENLVGRDQQYQLEPGLALSWAPVDSKTWRFKLRPNVKFHDGSSFSADDAVFSIERALAPNSQRAPQMLGIKGARKVDALTIDVLLEAPDAMLPHKFWLVAMMSKAWCEKHNVTRPQDYNGKQETYAVRNANGTGPYQLKSYESDVRLVLTAHPQWWGQRGDVDEAIYTVIGSDATRLAALNSGQVDFVIDPPFQDVQRLQQDRQLKMATTTDIGTQYLAFDQHRDELQVSDIKGRNPFKDIRVRRAVYQAIDIDLIIRQVLRGQATATGSFISKLLDGHVPELEKRLPYDPAAARALLTEAGYPNGFSTNLDCVNATYRAAVCQSVASMLARVGIKINFVASPSSTFFPKLTQATGNFVEFGWSPGSDPWNVFNVLLRSKDGGGSNGAFNAGRYSNARLDAVVDAMRIEPDLTRRRQMVGEALAIVHAELPVIPLYRRSLNWVMRSNISVVQWPNDILELRWVKIS</sequence>
<reference evidence="5 6" key="1">
    <citation type="submission" date="2019-03" db="EMBL/GenBank/DDBJ databases">
        <title>Genomic Encyclopedia of Type Strains, Phase IV (KMG-IV): sequencing the most valuable type-strain genomes for metagenomic binning, comparative biology and taxonomic classification.</title>
        <authorList>
            <person name="Goeker M."/>
        </authorList>
    </citation>
    <scope>NUCLEOTIDE SEQUENCE [LARGE SCALE GENOMIC DNA]</scope>
    <source>
        <strain evidence="5 6">DSM 16998</strain>
    </source>
</reference>
<dbReference type="Gene3D" id="3.40.190.10">
    <property type="entry name" value="Periplasmic binding protein-like II"/>
    <property type="match status" value="1"/>
</dbReference>
<evidence type="ECO:0000313" key="6">
    <source>
        <dbReference type="Proteomes" id="UP000295361"/>
    </source>
</evidence>
<evidence type="ECO:0000313" key="5">
    <source>
        <dbReference type="EMBL" id="TDP71525.1"/>
    </source>
</evidence>
<dbReference type="EMBL" id="SNXS01000003">
    <property type="protein sequence ID" value="TDP71525.1"/>
    <property type="molecule type" value="Genomic_DNA"/>
</dbReference>
<feature type="domain" description="Solute-binding protein family 5" evidence="4">
    <location>
        <begin position="75"/>
        <end position="445"/>
    </location>
</feature>
<dbReference type="RefSeq" id="WP_166651990.1">
    <property type="nucleotide sequence ID" value="NZ_SNXS01000003.1"/>
</dbReference>
<evidence type="ECO:0000256" key="1">
    <source>
        <dbReference type="ARBA" id="ARBA00005695"/>
    </source>
</evidence>
<accession>A0A4R6QNF7</accession>
<dbReference type="InterPro" id="IPR000914">
    <property type="entry name" value="SBP_5_dom"/>
</dbReference>
<evidence type="ECO:0000256" key="3">
    <source>
        <dbReference type="ARBA" id="ARBA00022729"/>
    </source>
</evidence>
<dbReference type="InterPro" id="IPR030678">
    <property type="entry name" value="Peptide/Ni-bd"/>
</dbReference>
<protein>
    <submittedName>
        <fullName evidence="5">Peptide/nickel transport system substrate-binding protein</fullName>
    </submittedName>
</protein>
<comment type="similarity">
    <text evidence="1">Belongs to the bacterial solute-binding protein 5 family.</text>
</comment>
<dbReference type="PANTHER" id="PTHR30290:SF9">
    <property type="entry name" value="OLIGOPEPTIDE-BINDING PROTEIN APPA"/>
    <property type="match status" value="1"/>
</dbReference>
<dbReference type="AlphaFoldDB" id="A0A4R6QNF7"/>
<name>A0A4R6QNF7_9BURK</name>